<keyword evidence="1" id="KW-0472">Membrane</keyword>
<protein>
    <submittedName>
        <fullName evidence="3">Uncharacterized protein</fullName>
    </submittedName>
</protein>
<dbReference type="WBParaSite" id="ALUE_0001519401-mRNA-1">
    <property type="protein sequence ID" value="ALUE_0001519401-mRNA-1"/>
    <property type="gene ID" value="ALUE_0001519401"/>
</dbReference>
<evidence type="ECO:0000256" key="1">
    <source>
        <dbReference type="SAM" id="Phobius"/>
    </source>
</evidence>
<proteinExistence type="predicted"/>
<name>A0A0M3IBQ7_ASCLU</name>
<organism evidence="2 3">
    <name type="scientific">Ascaris lumbricoides</name>
    <name type="common">Giant roundworm</name>
    <dbReference type="NCBI Taxonomy" id="6252"/>
    <lineage>
        <taxon>Eukaryota</taxon>
        <taxon>Metazoa</taxon>
        <taxon>Ecdysozoa</taxon>
        <taxon>Nematoda</taxon>
        <taxon>Chromadorea</taxon>
        <taxon>Rhabditida</taxon>
        <taxon>Spirurina</taxon>
        <taxon>Ascaridomorpha</taxon>
        <taxon>Ascaridoidea</taxon>
        <taxon>Ascarididae</taxon>
        <taxon>Ascaris</taxon>
    </lineage>
</organism>
<feature type="transmembrane region" description="Helical" evidence="1">
    <location>
        <begin position="6"/>
        <end position="26"/>
    </location>
</feature>
<sequence>MDVRYLILYLAVFMFFINNTTVRTYYYDIYQHRDSAHCGAVNKRRYYRQKFVGPFLIAFT</sequence>
<dbReference type="Proteomes" id="UP000036681">
    <property type="component" value="Unplaced"/>
</dbReference>
<keyword evidence="2" id="KW-1185">Reference proteome</keyword>
<reference evidence="3" key="1">
    <citation type="submission" date="2017-02" db="UniProtKB">
        <authorList>
            <consortium name="WormBaseParasite"/>
        </authorList>
    </citation>
    <scope>IDENTIFICATION</scope>
</reference>
<evidence type="ECO:0000313" key="2">
    <source>
        <dbReference type="Proteomes" id="UP000036681"/>
    </source>
</evidence>
<keyword evidence="1" id="KW-0812">Transmembrane</keyword>
<accession>A0A0M3IBQ7</accession>
<dbReference type="AlphaFoldDB" id="A0A0M3IBQ7"/>
<keyword evidence="1" id="KW-1133">Transmembrane helix</keyword>
<evidence type="ECO:0000313" key="3">
    <source>
        <dbReference type="WBParaSite" id="ALUE_0001519401-mRNA-1"/>
    </source>
</evidence>